<evidence type="ECO:0000256" key="11">
    <source>
        <dbReference type="ARBA" id="ARBA00022694"/>
    </source>
</evidence>
<evidence type="ECO:0000256" key="8">
    <source>
        <dbReference type="ARBA" id="ARBA00022603"/>
    </source>
</evidence>
<dbReference type="CDD" id="cd18085">
    <property type="entry name" value="TM1570-like"/>
    <property type="match status" value="1"/>
</dbReference>
<evidence type="ECO:0000256" key="5">
    <source>
        <dbReference type="ARBA" id="ARBA00012807"/>
    </source>
</evidence>
<dbReference type="GO" id="GO:0052906">
    <property type="term" value="F:tRNA (guanine(37)-N1)-methyltransferase activity"/>
    <property type="evidence" value="ECO:0007669"/>
    <property type="project" value="UniProtKB-UniRule"/>
</dbReference>
<dbReference type="AlphaFoldDB" id="D0LKH4"/>
<keyword evidence="20" id="KW-1185">Reference proteome</keyword>
<evidence type="ECO:0000313" key="19">
    <source>
        <dbReference type="EMBL" id="ACY15022.1"/>
    </source>
</evidence>
<dbReference type="HOGENOM" id="CLU_047363_2_1_7"/>
<evidence type="ECO:0000313" key="20">
    <source>
        <dbReference type="Proteomes" id="UP000001880"/>
    </source>
</evidence>
<comment type="subcellular location">
    <subcellularLocation>
        <location evidence="2 15 16">Cytoplasm</location>
    </subcellularLocation>
</comment>
<organism evidence="19 20">
    <name type="scientific">Haliangium ochraceum (strain DSM 14365 / JCM 11303 / SMP-2)</name>
    <dbReference type="NCBI Taxonomy" id="502025"/>
    <lineage>
        <taxon>Bacteria</taxon>
        <taxon>Pseudomonadati</taxon>
        <taxon>Myxococcota</taxon>
        <taxon>Polyangia</taxon>
        <taxon>Haliangiales</taxon>
        <taxon>Kofleriaceae</taxon>
        <taxon>Haliangium</taxon>
    </lineage>
</organism>
<evidence type="ECO:0000256" key="7">
    <source>
        <dbReference type="ARBA" id="ARBA00022490"/>
    </source>
</evidence>
<dbReference type="eggNOG" id="COG4752">
    <property type="taxonomic scope" value="Bacteria"/>
</dbReference>
<dbReference type="Proteomes" id="UP000001880">
    <property type="component" value="Chromosome"/>
</dbReference>
<evidence type="ECO:0000256" key="10">
    <source>
        <dbReference type="ARBA" id="ARBA00022691"/>
    </source>
</evidence>
<dbReference type="GO" id="GO:0005829">
    <property type="term" value="C:cytosol"/>
    <property type="evidence" value="ECO:0007669"/>
    <property type="project" value="TreeGrafter"/>
</dbReference>
<feature type="binding site" evidence="15">
    <location>
        <position position="114"/>
    </location>
    <ligand>
        <name>S-adenosyl-L-methionine</name>
        <dbReference type="ChEBI" id="CHEBI:59789"/>
    </ligand>
</feature>
<dbReference type="RefSeq" id="WP_012827630.1">
    <property type="nucleotide sequence ID" value="NC_013440.1"/>
</dbReference>
<evidence type="ECO:0000256" key="4">
    <source>
        <dbReference type="ARBA" id="ARBA00011738"/>
    </source>
</evidence>
<comment type="function">
    <text evidence="1 15 16">Specifically methylates guanosine-37 in various tRNAs.</text>
</comment>
<evidence type="ECO:0000259" key="18">
    <source>
        <dbReference type="Pfam" id="PF09936"/>
    </source>
</evidence>
<evidence type="ECO:0000256" key="9">
    <source>
        <dbReference type="ARBA" id="ARBA00022679"/>
    </source>
</evidence>
<dbReference type="GO" id="GO:0002939">
    <property type="term" value="P:tRNA N1-guanine methylation"/>
    <property type="evidence" value="ECO:0007669"/>
    <property type="project" value="TreeGrafter"/>
</dbReference>
<dbReference type="NCBIfam" id="TIGR00088">
    <property type="entry name" value="trmD"/>
    <property type="match status" value="1"/>
</dbReference>
<dbReference type="OrthoDB" id="9807416at2"/>
<dbReference type="InterPro" id="IPR029028">
    <property type="entry name" value="Alpha/beta_knot_MTases"/>
</dbReference>
<keyword evidence="11 15" id="KW-0819">tRNA processing</keyword>
<dbReference type="InterPro" id="IPR019230">
    <property type="entry name" value="RNA_MeTrfase_C_dom"/>
</dbReference>
<dbReference type="SUPFAM" id="SSF75217">
    <property type="entry name" value="alpha/beta knot"/>
    <property type="match status" value="2"/>
</dbReference>
<evidence type="ECO:0000256" key="16">
    <source>
        <dbReference type="RuleBase" id="RU003464"/>
    </source>
</evidence>
<dbReference type="PANTHER" id="PTHR46417:SF1">
    <property type="entry name" value="TRNA (GUANINE-N(1)-)-METHYLTRANSFERASE"/>
    <property type="match status" value="1"/>
</dbReference>
<sequence length="437" mass="47885">MSVRFTVVTIFPEMFASVIDASVFGRARAAGLVQVDFIDPRDFTSDRHRTVDDAPYGGGPGMVMKAEPLLAAIEAGSRVEPAPHRIFLTPAGAPLAQKRVIELAGLPHLLLLCGRYEGVDERVSELGIDEEISVGDFVLTGGELGAMALMDAVARYVPGVLGESASTDEESFSENLLEYPQYTRPALVRERGVPDILNSGHHERIRQWRRQQALMRTAERRPDLLARHRFSDEDRALWTREPGADPAGRSYVALAHHPVYDRNRRIVTSAVTNFDIHDIARSTATYGLAGYFAVTPVAAQREKIDRIVSVWGGAAQPPPPGQDHRMDALSLVRTAADLAAAREAIEREHGAPPLVVATSARRGERALSFAALRATLHRESERPVLLIFGTGWGLIDELVAAADYLLVPIEGRPHFNHLSVRSAVAIILDRLFGQELS</sequence>
<keyword evidence="8 15" id="KW-0489">Methyltransferase</keyword>
<dbReference type="Pfam" id="PF09936">
    <property type="entry name" value="Methyltrn_RNA_4"/>
    <property type="match status" value="1"/>
</dbReference>
<dbReference type="InterPro" id="IPR029026">
    <property type="entry name" value="tRNA_m1G_MTases_N"/>
</dbReference>
<evidence type="ECO:0000256" key="6">
    <source>
        <dbReference type="ARBA" id="ARBA00014679"/>
    </source>
</evidence>
<dbReference type="STRING" id="502025.Hoch_2486"/>
<feature type="domain" description="tRNA methyltransferase TRMD/TRM10-type" evidence="17">
    <location>
        <begin position="4"/>
        <end position="226"/>
    </location>
</feature>
<accession>D0LKH4</accession>
<dbReference type="CDD" id="cd18080">
    <property type="entry name" value="TrmD-like"/>
    <property type="match status" value="1"/>
</dbReference>
<dbReference type="HAMAP" id="MF_00605">
    <property type="entry name" value="TrmD"/>
    <property type="match status" value="1"/>
</dbReference>
<dbReference type="InterPro" id="IPR002649">
    <property type="entry name" value="tRNA_m1G_MeTrfase_TrmD"/>
</dbReference>
<dbReference type="Gene3D" id="1.10.1270.20">
    <property type="entry name" value="tRNA(m1g37)methyltransferase, domain 2"/>
    <property type="match status" value="1"/>
</dbReference>
<evidence type="ECO:0000256" key="2">
    <source>
        <dbReference type="ARBA" id="ARBA00004496"/>
    </source>
</evidence>
<evidence type="ECO:0000259" key="17">
    <source>
        <dbReference type="Pfam" id="PF01746"/>
    </source>
</evidence>
<keyword evidence="10 15" id="KW-0949">S-adenosyl-L-methionine</keyword>
<keyword evidence="9 15" id="KW-0808">Transferase</keyword>
<dbReference type="EMBL" id="CP001804">
    <property type="protein sequence ID" value="ACY15022.1"/>
    <property type="molecule type" value="Genomic_DNA"/>
</dbReference>
<comment type="similarity">
    <text evidence="3 15 16">Belongs to the RNA methyltransferase TrmD family.</text>
</comment>
<keyword evidence="7 15" id="KW-0963">Cytoplasm</keyword>
<evidence type="ECO:0000256" key="12">
    <source>
        <dbReference type="ARBA" id="ARBA00029736"/>
    </source>
</evidence>
<comment type="catalytic activity">
    <reaction evidence="14 15 16">
        <text>guanosine(37) in tRNA + S-adenosyl-L-methionine = N(1)-methylguanosine(37) in tRNA + S-adenosyl-L-homocysteine + H(+)</text>
        <dbReference type="Rhea" id="RHEA:36899"/>
        <dbReference type="Rhea" id="RHEA-COMP:10145"/>
        <dbReference type="Rhea" id="RHEA-COMP:10147"/>
        <dbReference type="ChEBI" id="CHEBI:15378"/>
        <dbReference type="ChEBI" id="CHEBI:57856"/>
        <dbReference type="ChEBI" id="CHEBI:59789"/>
        <dbReference type="ChEBI" id="CHEBI:73542"/>
        <dbReference type="ChEBI" id="CHEBI:74269"/>
        <dbReference type="EC" id="2.1.1.228"/>
    </reaction>
</comment>
<evidence type="ECO:0000256" key="1">
    <source>
        <dbReference type="ARBA" id="ARBA00002634"/>
    </source>
</evidence>
<dbReference type="Pfam" id="PF01746">
    <property type="entry name" value="tRNA_m1G_MT"/>
    <property type="match status" value="1"/>
</dbReference>
<feature type="binding site" evidence="15">
    <location>
        <begin position="134"/>
        <end position="139"/>
    </location>
    <ligand>
        <name>S-adenosyl-L-methionine</name>
        <dbReference type="ChEBI" id="CHEBI:59789"/>
    </ligand>
</feature>
<dbReference type="NCBIfam" id="NF000648">
    <property type="entry name" value="PRK00026.1"/>
    <property type="match status" value="1"/>
</dbReference>
<dbReference type="SMR" id="D0LKH4"/>
<evidence type="ECO:0000256" key="15">
    <source>
        <dbReference type="HAMAP-Rule" id="MF_00605"/>
    </source>
</evidence>
<comment type="subunit">
    <text evidence="4 15 16">Homodimer.</text>
</comment>
<evidence type="ECO:0000256" key="14">
    <source>
        <dbReference type="ARBA" id="ARBA00047783"/>
    </source>
</evidence>
<dbReference type="KEGG" id="hoh:Hoch_2486"/>
<gene>
    <name evidence="15" type="primary">trmD</name>
    <name evidence="19" type="ordered locus">Hoch_2486</name>
</gene>
<feature type="domain" description="tRNA (guanine-N(1)-)-methyltransferase C-terminal" evidence="18">
    <location>
        <begin position="251"/>
        <end position="433"/>
    </location>
</feature>
<dbReference type="eggNOG" id="COG0336">
    <property type="taxonomic scope" value="Bacteria"/>
</dbReference>
<dbReference type="InterPro" id="IPR016009">
    <property type="entry name" value="tRNA_MeTrfase_TRMD/TRM10"/>
</dbReference>
<dbReference type="FunFam" id="3.40.1280.10:FF:000001">
    <property type="entry name" value="tRNA (guanine-N(1)-)-methyltransferase"/>
    <property type="match status" value="1"/>
</dbReference>
<dbReference type="Gene3D" id="3.40.1280.10">
    <property type="match status" value="2"/>
</dbReference>
<evidence type="ECO:0000256" key="13">
    <source>
        <dbReference type="ARBA" id="ARBA00033392"/>
    </source>
</evidence>
<dbReference type="EC" id="2.1.1.228" evidence="5 15"/>
<name>D0LKH4_HALO1</name>
<dbReference type="PANTHER" id="PTHR46417">
    <property type="entry name" value="TRNA (GUANINE-N(1)-)-METHYLTRANSFERASE"/>
    <property type="match status" value="1"/>
</dbReference>
<protein>
    <recommendedName>
        <fullName evidence="6 15">tRNA (guanine-N(1)-)-methyltransferase</fullName>
        <ecNumber evidence="5 15">2.1.1.228</ecNumber>
    </recommendedName>
    <alternativeName>
        <fullName evidence="12 15">M1G-methyltransferase</fullName>
    </alternativeName>
    <alternativeName>
        <fullName evidence="13 15">tRNA [GM37] methyltransferase</fullName>
    </alternativeName>
</protein>
<reference evidence="19 20" key="1">
    <citation type="journal article" date="2010" name="Stand. Genomic Sci.">
        <title>Complete genome sequence of Haliangium ochraceum type strain (SMP-2).</title>
        <authorList>
            <consortium name="US DOE Joint Genome Institute (JGI-PGF)"/>
            <person name="Ivanova N."/>
            <person name="Daum C."/>
            <person name="Lang E."/>
            <person name="Abt B."/>
            <person name="Kopitz M."/>
            <person name="Saunders E."/>
            <person name="Lapidus A."/>
            <person name="Lucas S."/>
            <person name="Glavina Del Rio T."/>
            <person name="Nolan M."/>
            <person name="Tice H."/>
            <person name="Copeland A."/>
            <person name="Cheng J.F."/>
            <person name="Chen F."/>
            <person name="Bruce D."/>
            <person name="Goodwin L."/>
            <person name="Pitluck S."/>
            <person name="Mavromatis K."/>
            <person name="Pati A."/>
            <person name="Mikhailova N."/>
            <person name="Chen A."/>
            <person name="Palaniappan K."/>
            <person name="Land M."/>
            <person name="Hauser L."/>
            <person name="Chang Y.J."/>
            <person name="Jeffries C.D."/>
            <person name="Detter J.C."/>
            <person name="Brettin T."/>
            <person name="Rohde M."/>
            <person name="Goker M."/>
            <person name="Bristow J."/>
            <person name="Markowitz V."/>
            <person name="Eisen J.A."/>
            <person name="Hugenholtz P."/>
            <person name="Kyrpides N.C."/>
            <person name="Klenk H.P."/>
        </authorList>
    </citation>
    <scope>NUCLEOTIDE SEQUENCE [LARGE SCALE GENOMIC DNA]</scope>
    <source>
        <strain evidence="20">DSM 14365 / CIP 107738 / JCM 11303 / AJ 13395 / SMP-2</strain>
    </source>
</reference>
<dbReference type="InterPro" id="IPR023148">
    <property type="entry name" value="tRNA_m1G_MeTrfase_C_sf"/>
</dbReference>
<evidence type="ECO:0000256" key="3">
    <source>
        <dbReference type="ARBA" id="ARBA00007630"/>
    </source>
</evidence>
<proteinExistence type="inferred from homology"/>